<organism evidence="7 8">
    <name type="scientific">Plasmodium ovale</name>
    <name type="common">malaria parasite P. ovale</name>
    <dbReference type="NCBI Taxonomy" id="36330"/>
    <lineage>
        <taxon>Eukaryota</taxon>
        <taxon>Sar</taxon>
        <taxon>Alveolata</taxon>
        <taxon>Apicomplexa</taxon>
        <taxon>Aconoidasida</taxon>
        <taxon>Haemosporida</taxon>
        <taxon>Plasmodiidae</taxon>
        <taxon>Plasmodium</taxon>
        <taxon>Plasmodium (Plasmodium)</taxon>
    </lineage>
</organism>
<dbReference type="Gene3D" id="1.25.40.120">
    <property type="entry name" value="Protein prenylyltransferase"/>
    <property type="match status" value="2"/>
</dbReference>
<dbReference type="EMBL" id="LT594516">
    <property type="protein sequence ID" value="SBT78509.1"/>
    <property type="molecule type" value="Genomic_DNA"/>
</dbReference>
<comment type="catalytic activity">
    <reaction evidence="5 6">
        <text>geranylgeranyl diphosphate + L-cysteinyl-[protein] = S-geranylgeranyl-L-cysteinyl-[protein] + diphosphate</text>
        <dbReference type="Rhea" id="RHEA:21240"/>
        <dbReference type="Rhea" id="RHEA-COMP:10131"/>
        <dbReference type="Rhea" id="RHEA-COMP:11537"/>
        <dbReference type="ChEBI" id="CHEBI:29950"/>
        <dbReference type="ChEBI" id="CHEBI:33019"/>
        <dbReference type="ChEBI" id="CHEBI:57533"/>
        <dbReference type="ChEBI" id="CHEBI:86021"/>
        <dbReference type="EC" id="2.5.1.60"/>
    </reaction>
</comment>
<comment type="function">
    <text evidence="6">Catalyzes the transfer of a geranyl-geranyl moiety from geranyl-geranyl pyrophosphate to cysteines occuring in specific C-terminal amino acid sequences.</text>
</comment>
<name>A0A1C3KWD6_PLAOA</name>
<dbReference type="InterPro" id="IPR001611">
    <property type="entry name" value="Leu-rich_rpt"/>
</dbReference>
<proteinExistence type="inferred from homology"/>
<keyword evidence="3 6" id="KW-0808">Transferase</keyword>
<dbReference type="Gene3D" id="3.80.10.10">
    <property type="entry name" value="Ribonuclease Inhibitor"/>
    <property type="match status" value="1"/>
</dbReference>
<dbReference type="Pfam" id="PF01239">
    <property type="entry name" value="PPTA"/>
    <property type="match status" value="2"/>
</dbReference>
<evidence type="ECO:0000256" key="5">
    <source>
        <dbReference type="ARBA" id="ARBA00047658"/>
    </source>
</evidence>
<dbReference type="PANTHER" id="PTHR11129:SF2">
    <property type="entry name" value="GERANYLGERANYL TRANSFERASE TYPE-2 SUBUNIT ALPHA"/>
    <property type="match status" value="1"/>
</dbReference>
<evidence type="ECO:0000313" key="8">
    <source>
        <dbReference type="Proteomes" id="UP000243200"/>
    </source>
</evidence>
<evidence type="ECO:0000256" key="4">
    <source>
        <dbReference type="ARBA" id="ARBA00022737"/>
    </source>
</evidence>
<dbReference type="SUPFAM" id="SSF48439">
    <property type="entry name" value="Protein prenylyltransferase"/>
    <property type="match status" value="1"/>
</dbReference>
<evidence type="ECO:0000256" key="2">
    <source>
        <dbReference type="ARBA" id="ARBA00022602"/>
    </source>
</evidence>
<dbReference type="OrthoDB" id="1658at2759"/>
<dbReference type="PROSITE" id="PS51147">
    <property type="entry name" value="PFTA"/>
    <property type="match status" value="2"/>
</dbReference>
<dbReference type="GO" id="GO:0097354">
    <property type="term" value="P:prenylation"/>
    <property type="evidence" value="ECO:0007669"/>
    <property type="project" value="UniProtKB-UniRule"/>
</dbReference>
<evidence type="ECO:0000256" key="6">
    <source>
        <dbReference type="RuleBase" id="RU367120"/>
    </source>
</evidence>
<dbReference type="PANTHER" id="PTHR11129">
    <property type="entry name" value="PROTEIN FARNESYLTRANSFERASE ALPHA SUBUNIT/RAB GERANYLGERANYL TRANSFERASE ALPHA SUBUNIT"/>
    <property type="match status" value="1"/>
</dbReference>
<dbReference type="InterPro" id="IPR032675">
    <property type="entry name" value="LRR_dom_sf"/>
</dbReference>
<evidence type="ECO:0000256" key="3">
    <source>
        <dbReference type="ARBA" id="ARBA00022679"/>
    </source>
</evidence>
<evidence type="ECO:0000256" key="1">
    <source>
        <dbReference type="ARBA" id="ARBA00006734"/>
    </source>
</evidence>
<dbReference type="EC" id="2.5.1.60" evidence="6"/>
<dbReference type="PROSITE" id="PS51450">
    <property type="entry name" value="LRR"/>
    <property type="match status" value="1"/>
</dbReference>
<keyword evidence="2 6" id="KW-0637">Prenyltransferase</keyword>
<dbReference type="VEuPathDB" id="PlasmoDB:PocGH01_12072300"/>
<dbReference type="GO" id="GO:0005968">
    <property type="term" value="C:Rab-protein geranylgeranyltransferase complex"/>
    <property type="evidence" value="ECO:0007669"/>
    <property type="project" value="TreeGrafter"/>
</dbReference>
<dbReference type="GO" id="GO:0004663">
    <property type="term" value="F:Rab geranylgeranyltransferase activity"/>
    <property type="evidence" value="ECO:0007669"/>
    <property type="project" value="UniProtKB-UniRule"/>
</dbReference>
<accession>A0A1C3KWD6</accession>
<gene>
    <name evidence="7" type="primary">PowCR01_120067000</name>
    <name evidence="7" type="ORF">POWCR01_120067000</name>
</gene>
<dbReference type="VEuPathDB" id="PlasmoDB:POWCR01_120067000"/>
<dbReference type="Proteomes" id="UP000243200">
    <property type="component" value="Chromosome 12"/>
</dbReference>
<comment type="similarity">
    <text evidence="1 6">Belongs to the protein prenyltransferase subunit alpha family.</text>
</comment>
<sequence length="772" mass="91729">MLNSLKCRFCCPGVCKRTTYILKERHSNVYHFLKGKVNFSFSTLTLFYPLQPFSPPKKKKKKKHGRRANNPMAEQVKLEKVKEIIPLVNDMIKKKKTNQYEKEYIDATSVILRKCPYLQTLWNYRREYFESIKNEYLKGDDKTENIPQGDIDKGDFTKTRVEDLKKMMKDENTMIEEILCKFNKCNELWFHKLWIVKYCLKNNLLSVHDLLKELEYCKGSFYLDDRNYHCWNYRSYVIACVHICMGKKACRKVVGDSVEGDKIEESRCGDPLVRGENIFDANTSNYELSKLLIEQNFSNFSAWFLKYSLKESLINIDDELNLIKNAIFTDPFDQSLWEFYRWFLFKKGNYQEQIFFILLENNCIYIFFHNLVKINTSKSKCYNLNNEEIYGEWNRHFISIDNPHNNFESYVYIFKFDESINLKNITYLKLVLHYFKYNIHEPEKINYEKNILQDLLIDADYLNEDNKCEYNIIYEIHFQNFSKNPNFKLLLDYNTQNGKGAKKLCEMKCADIYATLYKYINYSNIILNTARNVDSDLLSSELEQIDELLYLEDGCKFALFTKFEILKRLEKFDELFQVLEQLKQVDHLRAGYYTDRESEITIQGKIHEYYRELEIGSCNEVLDLSSLNIDNIVYPLMIEAFFIPKINLSNNRISESCTGKFTVNFLYNLRELNLSNNQIKRLDILMKNLYNLKFLEKLDVSKNVLLDINEDLDKFEFVILPVLNEIHISDSNISLLLNEKYKDKHELNTFDVVRTNGKVTLAKVPELESIAL</sequence>
<dbReference type="SUPFAM" id="SSF52058">
    <property type="entry name" value="L domain-like"/>
    <property type="match status" value="1"/>
</dbReference>
<reference evidence="7 8" key="1">
    <citation type="submission" date="2016-06" db="EMBL/GenBank/DDBJ databases">
        <authorList>
            <consortium name="Pathogen Informatics"/>
        </authorList>
    </citation>
    <scope>NUCLEOTIDE SEQUENCE [LARGE SCALE GENOMIC DNA]</scope>
    <source>
        <strain evidence="7">PowCR01</strain>
    </source>
</reference>
<protein>
    <recommendedName>
        <fullName evidence="6">Geranylgeranyl transferase type-2 subunit alpha</fullName>
        <ecNumber evidence="6">2.5.1.60</ecNumber>
    </recommendedName>
    <alternativeName>
        <fullName evidence="6">Geranylgeranyl transferase type II subunit alpha</fullName>
    </alternativeName>
</protein>
<keyword evidence="4" id="KW-0677">Repeat</keyword>
<evidence type="ECO:0000313" key="7">
    <source>
        <dbReference type="EMBL" id="SBT78509.1"/>
    </source>
</evidence>
<dbReference type="InterPro" id="IPR002088">
    <property type="entry name" value="Prenyl_trans_a"/>
</dbReference>
<dbReference type="AlphaFoldDB" id="A0A1C3KWD6"/>